<feature type="signal peptide" evidence="1">
    <location>
        <begin position="1"/>
        <end position="26"/>
    </location>
</feature>
<dbReference type="Proteomes" id="UP000266441">
    <property type="component" value="Unassembled WGS sequence"/>
</dbReference>
<dbReference type="SUPFAM" id="SSF63825">
    <property type="entry name" value="YWTD domain"/>
    <property type="match status" value="1"/>
</dbReference>
<evidence type="ECO:0000313" key="2">
    <source>
        <dbReference type="EMBL" id="RIH63905.1"/>
    </source>
</evidence>
<keyword evidence="1" id="KW-0732">Signal</keyword>
<keyword evidence="3" id="KW-1185">Reference proteome</keyword>
<accession>A0A399CVX3</accession>
<evidence type="ECO:0000256" key="1">
    <source>
        <dbReference type="SAM" id="SignalP"/>
    </source>
</evidence>
<protein>
    <recommendedName>
        <fullName evidence="4">LVIVD repeat-containing protein</fullName>
    </recommendedName>
</protein>
<sequence>MLKIMKTKFRNILTLLVVLAAFNSCMDEYTEVFTANSPVYMSYEDLREAVKLKVARELENPGKIYFKDGYIFINEELKGIHIIDNRNPESPENIGFIEIPGNADIAIKNNTLYADSYIDLVAIDISDVNNPEEVSRVEDIFPYTTPPFNEDYRVAKVDEEKGVVVDWEVKKVRQEMEYHYYPVYRGFKEFDYAMNDGGFSGGAVQPGSTFGIGGSMARFGLYSDYLYAVDHSTLYMFDVKDDGSPHSIGNQNVGWDVETMFIYDGHMFFGTRSGMRIFSLSVATVPKYIGDFWHITSCDPVVVSDGYAYVTLRGGNLCGSNVNRLDVLELSADYKNITLVQSYPLNGPYGLGIDNDILFVCDGDAGLKVYDVTDKLHIDENMITRFSNIDAFDVIPVNDYLFMIGEDGFYQYDYSDLNDIRQISYIPVKNDS</sequence>
<dbReference type="EMBL" id="QWET01000015">
    <property type="protein sequence ID" value="RIH63905.1"/>
    <property type="molecule type" value="Genomic_DNA"/>
</dbReference>
<evidence type="ECO:0000313" key="3">
    <source>
        <dbReference type="Proteomes" id="UP000266441"/>
    </source>
</evidence>
<reference evidence="2 3" key="1">
    <citation type="journal article" date="2015" name="Int. J. Syst. Evol. Microbiol.">
        <title>Mariniphaga sediminis sp. nov., isolated from coastal sediment.</title>
        <authorList>
            <person name="Wang F.Q."/>
            <person name="Shen Q.Y."/>
            <person name="Chen G.J."/>
            <person name="Du Z.J."/>
        </authorList>
    </citation>
    <scope>NUCLEOTIDE SEQUENCE [LARGE SCALE GENOMIC DNA]</scope>
    <source>
        <strain evidence="2 3">SY21</strain>
    </source>
</reference>
<evidence type="ECO:0008006" key="4">
    <source>
        <dbReference type="Google" id="ProtNLM"/>
    </source>
</evidence>
<comment type="caution">
    <text evidence="2">The sequence shown here is derived from an EMBL/GenBank/DDBJ whole genome shotgun (WGS) entry which is preliminary data.</text>
</comment>
<gene>
    <name evidence="2" type="ORF">D1164_17355</name>
</gene>
<feature type="chain" id="PRO_5017329997" description="LVIVD repeat-containing protein" evidence="1">
    <location>
        <begin position="27"/>
        <end position="432"/>
    </location>
</feature>
<organism evidence="2 3">
    <name type="scientific">Mariniphaga sediminis</name>
    <dbReference type="NCBI Taxonomy" id="1628158"/>
    <lineage>
        <taxon>Bacteria</taxon>
        <taxon>Pseudomonadati</taxon>
        <taxon>Bacteroidota</taxon>
        <taxon>Bacteroidia</taxon>
        <taxon>Marinilabiliales</taxon>
        <taxon>Prolixibacteraceae</taxon>
        <taxon>Mariniphaga</taxon>
    </lineage>
</organism>
<name>A0A399CVX3_9BACT</name>
<proteinExistence type="predicted"/>
<dbReference type="AlphaFoldDB" id="A0A399CVX3"/>